<accession>A0A9D1HBD7</accession>
<evidence type="ECO:0000259" key="2">
    <source>
        <dbReference type="Pfam" id="PF02525"/>
    </source>
</evidence>
<comment type="caution">
    <text evidence="3">The sequence shown here is derived from an EMBL/GenBank/DDBJ whole genome shotgun (WGS) entry which is preliminary data.</text>
</comment>
<protein>
    <submittedName>
        <fullName evidence="3">NAD(P)H-dependent oxidoreductase</fullName>
    </submittedName>
</protein>
<dbReference type="Proteomes" id="UP000824161">
    <property type="component" value="Unassembled WGS sequence"/>
</dbReference>
<evidence type="ECO:0000256" key="1">
    <source>
        <dbReference type="ARBA" id="ARBA00023002"/>
    </source>
</evidence>
<dbReference type="GO" id="GO:0010181">
    <property type="term" value="F:FMN binding"/>
    <property type="evidence" value="ECO:0007669"/>
    <property type="project" value="TreeGrafter"/>
</dbReference>
<dbReference type="PANTHER" id="PTHR47307:SF1">
    <property type="entry name" value="GLUTATHIONE-REGULATED POTASSIUM-EFFLUX SYSTEM ANCILLARY PROTEIN KEFG"/>
    <property type="match status" value="1"/>
</dbReference>
<dbReference type="AlphaFoldDB" id="A0A9D1HBD7"/>
<dbReference type="Gene3D" id="3.40.50.360">
    <property type="match status" value="1"/>
</dbReference>
<dbReference type="GO" id="GO:0003955">
    <property type="term" value="F:NAD(P)H dehydrogenase (quinone) activity"/>
    <property type="evidence" value="ECO:0007669"/>
    <property type="project" value="TreeGrafter"/>
</dbReference>
<evidence type="ECO:0000313" key="4">
    <source>
        <dbReference type="Proteomes" id="UP000824161"/>
    </source>
</evidence>
<name>A0A9D1HBD7_9FLAO</name>
<keyword evidence="1" id="KW-0560">Oxidoreductase</keyword>
<dbReference type="InterPro" id="IPR029039">
    <property type="entry name" value="Flavoprotein-like_sf"/>
</dbReference>
<sequence length="177" mass="20288">MKTLVIVAHPDLEKSVVNRRWVDEAEKHPERFTVHRLYQTYPDEQIDIAREQALVERHGTLVLQFPIYWFGCPSLLKKWMDQVLAFGWAFGPQPEADKMRGRKVALAVSAGIQQEDFSPEGTYGHTMGELLLPFEAMCRYVDAVFGGFHALYGAEAGLPAEVLEDNTRRYMDFLQNL</sequence>
<organism evidence="3 4">
    <name type="scientific">Candidatus Merdimorpha stercoravium</name>
    <dbReference type="NCBI Taxonomy" id="2840863"/>
    <lineage>
        <taxon>Bacteria</taxon>
        <taxon>Pseudomonadati</taxon>
        <taxon>Bacteroidota</taxon>
        <taxon>Flavobacteriia</taxon>
        <taxon>Flavobacteriales</taxon>
        <taxon>Candidatus Merdimorpha</taxon>
    </lineage>
</organism>
<dbReference type="InterPro" id="IPR046980">
    <property type="entry name" value="KefG/KefF"/>
</dbReference>
<dbReference type="InterPro" id="IPR003680">
    <property type="entry name" value="Flavodoxin_fold"/>
</dbReference>
<gene>
    <name evidence="3" type="ORF">IAC44_03790</name>
</gene>
<feature type="domain" description="Flavodoxin-like fold" evidence="2">
    <location>
        <begin position="1"/>
        <end position="171"/>
    </location>
</feature>
<reference evidence="3" key="1">
    <citation type="submission" date="2020-10" db="EMBL/GenBank/DDBJ databases">
        <authorList>
            <person name="Gilroy R."/>
        </authorList>
    </citation>
    <scope>NUCLEOTIDE SEQUENCE</scope>
    <source>
        <strain evidence="3">1383</strain>
    </source>
</reference>
<reference evidence="3" key="2">
    <citation type="journal article" date="2021" name="PeerJ">
        <title>Extensive microbial diversity within the chicken gut microbiome revealed by metagenomics and culture.</title>
        <authorList>
            <person name="Gilroy R."/>
            <person name="Ravi A."/>
            <person name="Getino M."/>
            <person name="Pursley I."/>
            <person name="Horton D.L."/>
            <person name="Alikhan N.F."/>
            <person name="Baker D."/>
            <person name="Gharbi K."/>
            <person name="Hall N."/>
            <person name="Watson M."/>
            <person name="Adriaenssens E.M."/>
            <person name="Foster-Nyarko E."/>
            <person name="Jarju S."/>
            <person name="Secka A."/>
            <person name="Antonio M."/>
            <person name="Oren A."/>
            <person name="Chaudhuri R.R."/>
            <person name="La Ragione R."/>
            <person name="Hildebrand F."/>
            <person name="Pallen M.J."/>
        </authorList>
    </citation>
    <scope>NUCLEOTIDE SEQUENCE</scope>
    <source>
        <strain evidence="3">1383</strain>
    </source>
</reference>
<evidence type="ECO:0000313" key="3">
    <source>
        <dbReference type="EMBL" id="HIT97942.1"/>
    </source>
</evidence>
<dbReference type="Pfam" id="PF02525">
    <property type="entry name" value="Flavodoxin_2"/>
    <property type="match status" value="1"/>
</dbReference>
<dbReference type="PANTHER" id="PTHR47307">
    <property type="entry name" value="GLUTATHIONE-REGULATED POTASSIUM-EFFLUX SYSTEM ANCILLARY PROTEIN KEFG"/>
    <property type="match status" value="1"/>
</dbReference>
<dbReference type="SUPFAM" id="SSF52218">
    <property type="entry name" value="Flavoproteins"/>
    <property type="match status" value="1"/>
</dbReference>
<dbReference type="GO" id="GO:0009055">
    <property type="term" value="F:electron transfer activity"/>
    <property type="evidence" value="ECO:0007669"/>
    <property type="project" value="TreeGrafter"/>
</dbReference>
<dbReference type="EMBL" id="DVLY01000089">
    <property type="protein sequence ID" value="HIT97942.1"/>
    <property type="molecule type" value="Genomic_DNA"/>
</dbReference>
<proteinExistence type="predicted"/>